<comment type="caution">
    <text evidence="2">The sequence shown here is derived from an EMBL/GenBank/DDBJ whole genome shotgun (WGS) entry which is preliminary data.</text>
</comment>
<name>A0A8S1K8Y0_9CILI</name>
<proteinExistence type="predicted"/>
<feature type="transmembrane region" description="Helical" evidence="1">
    <location>
        <begin position="6"/>
        <end position="24"/>
    </location>
</feature>
<keyword evidence="1" id="KW-1133">Transmembrane helix</keyword>
<evidence type="ECO:0000313" key="3">
    <source>
        <dbReference type="Proteomes" id="UP000692954"/>
    </source>
</evidence>
<sequence length="170" mass="20230">MLIHLIYVVLNIHIILTDFFDVCLQSQIFHLLIWATISVQVYKYTLIWVLQNQEQAESVFIKNMQKLTSLSKFPETLLKQYIMPTLIDAITLKDIQLTIAFFVALNLGISYLTLFLTNKAVRSISLHLFYGLYYHQNKNQQLYQFWMQRIQKILLEKQQAIKNKFQKQKP</sequence>
<protein>
    <submittedName>
        <fullName evidence="2">Uncharacterized protein</fullName>
    </submittedName>
</protein>
<feature type="transmembrane region" description="Helical" evidence="1">
    <location>
        <begin position="95"/>
        <end position="116"/>
    </location>
</feature>
<dbReference type="Proteomes" id="UP000692954">
    <property type="component" value="Unassembled WGS sequence"/>
</dbReference>
<accession>A0A8S1K8Y0</accession>
<organism evidence="2 3">
    <name type="scientific">Paramecium sonneborni</name>
    <dbReference type="NCBI Taxonomy" id="65129"/>
    <lineage>
        <taxon>Eukaryota</taxon>
        <taxon>Sar</taxon>
        <taxon>Alveolata</taxon>
        <taxon>Ciliophora</taxon>
        <taxon>Intramacronucleata</taxon>
        <taxon>Oligohymenophorea</taxon>
        <taxon>Peniculida</taxon>
        <taxon>Parameciidae</taxon>
        <taxon>Paramecium</taxon>
    </lineage>
</organism>
<keyword evidence="3" id="KW-1185">Reference proteome</keyword>
<keyword evidence="1" id="KW-0812">Transmembrane</keyword>
<dbReference type="AlphaFoldDB" id="A0A8S1K8Y0"/>
<gene>
    <name evidence="2" type="ORF">PSON_ATCC_30995.1.T0050449</name>
</gene>
<evidence type="ECO:0000256" key="1">
    <source>
        <dbReference type="SAM" id="Phobius"/>
    </source>
</evidence>
<dbReference type="OrthoDB" id="304629at2759"/>
<dbReference type="EMBL" id="CAJJDN010000005">
    <property type="protein sequence ID" value="CAD8051217.1"/>
    <property type="molecule type" value="Genomic_DNA"/>
</dbReference>
<evidence type="ECO:0000313" key="2">
    <source>
        <dbReference type="EMBL" id="CAD8051217.1"/>
    </source>
</evidence>
<keyword evidence="1" id="KW-0472">Membrane</keyword>
<reference evidence="2" key="1">
    <citation type="submission" date="2021-01" db="EMBL/GenBank/DDBJ databases">
        <authorList>
            <consortium name="Genoscope - CEA"/>
            <person name="William W."/>
        </authorList>
    </citation>
    <scope>NUCLEOTIDE SEQUENCE</scope>
</reference>